<dbReference type="AlphaFoldDB" id="A0A645CZ45"/>
<proteinExistence type="predicted"/>
<feature type="domain" description="DUF7713" evidence="1">
    <location>
        <begin position="119"/>
        <end position="167"/>
    </location>
</feature>
<organism evidence="2">
    <name type="scientific">bioreactor metagenome</name>
    <dbReference type="NCBI Taxonomy" id="1076179"/>
    <lineage>
        <taxon>unclassified sequences</taxon>
        <taxon>metagenomes</taxon>
        <taxon>ecological metagenomes</taxon>
    </lineage>
</organism>
<dbReference type="InterPro" id="IPR056130">
    <property type="entry name" value="DUF7713"/>
</dbReference>
<name>A0A645CZ45_9ZZZZ</name>
<evidence type="ECO:0000313" key="2">
    <source>
        <dbReference type="EMBL" id="MPM82197.1"/>
    </source>
</evidence>
<sequence length="189" mass="21473">MYTCQDCGIEANHHISMEKGGVAHYCLDCFNVYLCKRMGLDIALYDHPKTISVEGQRFRVMKEVLDNGVAYYAYKGKPTALSSVSYLGPFTMNGKEAMEELKYRIVAFLKHDTLQEDELSEIGVIGIVEDPDAWDEIAFIIDGKRYSSEDMMDFFSSVRGVNMMYIMQPRIPEPGSKWAAPESILPKKE</sequence>
<dbReference type="EMBL" id="VSSQ01031350">
    <property type="protein sequence ID" value="MPM82197.1"/>
    <property type="molecule type" value="Genomic_DNA"/>
</dbReference>
<accession>A0A645CZ45</accession>
<protein>
    <recommendedName>
        <fullName evidence="1">DUF7713 domain-containing protein</fullName>
    </recommendedName>
</protein>
<dbReference type="Pfam" id="PF24828">
    <property type="entry name" value="DUF7713"/>
    <property type="match status" value="1"/>
</dbReference>
<evidence type="ECO:0000259" key="1">
    <source>
        <dbReference type="Pfam" id="PF24828"/>
    </source>
</evidence>
<comment type="caution">
    <text evidence="2">The sequence shown here is derived from an EMBL/GenBank/DDBJ whole genome shotgun (WGS) entry which is preliminary data.</text>
</comment>
<reference evidence="2" key="1">
    <citation type="submission" date="2019-08" db="EMBL/GenBank/DDBJ databases">
        <authorList>
            <person name="Kucharzyk K."/>
            <person name="Murdoch R.W."/>
            <person name="Higgins S."/>
            <person name="Loffler F."/>
        </authorList>
    </citation>
    <scope>NUCLEOTIDE SEQUENCE</scope>
</reference>
<gene>
    <name evidence="2" type="ORF">SDC9_129258</name>
</gene>